<comment type="caution">
    <text evidence="1">The sequence shown here is derived from an EMBL/GenBank/DDBJ whole genome shotgun (WGS) entry which is preliminary data.</text>
</comment>
<dbReference type="Proteomes" id="UP000019109">
    <property type="component" value="Unassembled WGS sequence"/>
</dbReference>
<proteinExistence type="predicted"/>
<dbReference type="RefSeq" id="WP_038288030.1">
    <property type="nucleotide sequence ID" value="NZ_BAVR01000013.1"/>
</dbReference>
<evidence type="ECO:0000313" key="1">
    <source>
        <dbReference type="EMBL" id="GAE88084.1"/>
    </source>
</evidence>
<evidence type="ECO:0000313" key="2">
    <source>
        <dbReference type="Proteomes" id="UP000019109"/>
    </source>
</evidence>
<gene>
    <name evidence="1" type="ORF">JCM21531_1504</name>
</gene>
<dbReference type="STRING" id="1294263.JCM21531_1504"/>
<organism evidence="1 2">
    <name type="scientific">Acetivibrio straminisolvens JCM 21531</name>
    <dbReference type="NCBI Taxonomy" id="1294263"/>
    <lineage>
        <taxon>Bacteria</taxon>
        <taxon>Bacillati</taxon>
        <taxon>Bacillota</taxon>
        <taxon>Clostridia</taxon>
        <taxon>Eubacteriales</taxon>
        <taxon>Oscillospiraceae</taxon>
        <taxon>Acetivibrio</taxon>
    </lineage>
</organism>
<name>W4V5Q3_9FIRM</name>
<sequence length="60" mass="7053">MKPKGHILSANLLRDELIKNNGCLYLEEYENGKMVRKEYKVPDMFYRAIKIVLHIFAAVQ</sequence>
<accession>W4V5Q3</accession>
<protein>
    <submittedName>
        <fullName evidence="1">Uncharacterized protein</fullName>
    </submittedName>
</protein>
<keyword evidence="2" id="KW-1185">Reference proteome</keyword>
<dbReference type="AlphaFoldDB" id="W4V5Q3"/>
<dbReference type="EMBL" id="BAVR01000013">
    <property type="protein sequence ID" value="GAE88084.1"/>
    <property type="molecule type" value="Genomic_DNA"/>
</dbReference>
<reference evidence="1" key="1">
    <citation type="journal article" date="2014" name="Genome Announc.">
        <title>Draft Genome Sequence of Clostridium straminisolvens Strain JCM 21531T, Isolated from a Cellulose-Degrading Bacterial Community.</title>
        <authorList>
            <person name="Yuki M."/>
            <person name="Oshima K."/>
            <person name="Suda W."/>
            <person name="Sakamoto M."/>
            <person name="Kitamura K."/>
            <person name="Iida T."/>
            <person name="Hattori M."/>
            <person name="Ohkuma M."/>
        </authorList>
    </citation>
    <scope>NUCLEOTIDE SEQUENCE [LARGE SCALE GENOMIC DNA]</scope>
    <source>
        <strain evidence="1">JCM 21531</strain>
    </source>
</reference>